<protein>
    <submittedName>
        <fullName evidence="1">Uncharacterized protein</fullName>
    </submittedName>
</protein>
<name>A0AA49X835_9VIRU</name>
<proteinExistence type="predicted"/>
<reference evidence="1" key="1">
    <citation type="submission" date="2023-04" db="EMBL/GenBank/DDBJ databases">
        <title>The human skin virome in hidradenitis suppurativa patients.</title>
        <authorList>
            <person name="Jansen D."/>
        </authorList>
    </citation>
    <scope>NUCLEOTIDE SEQUENCE</scope>
    <source>
        <strain evidence="1">VC3_JansenPhageE</strain>
    </source>
</reference>
<organism evidence="1">
    <name type="scientific">Firmicutes phage HS08</name>
    <dbReference type="NCBI Taxonomy" id="3056391"/>
    <lineage>
        <taxon>Viruses</taxon>
    </lineage>
</organism>
<sequence>MLKYKSLSKRLWSCKVNILGRWKPVFFYT</sequence>
<dbReference type="EMBL" id="OQ890315">
    <property type="protein sequence ID" value="WLJ25757.1"/>
    <property type="molecule type" value="Genomic_DNA"/>
</dbReference>
<evidence type="ECO:0000313" key="1">
    <source>
        <dbReference type="EMBL" id="WLJ25757.1"/>
    </source>
</evidence>
<accession>A0AA49X835</accession>